<dbReference type="PIRSF" id="PIRSF000303">
    <property type="entry name" value="Glutathion_perox"/>
    <property type="match status" value="1"/>
</dbReference>
<keyword evidence="14" id="KW-1185">Reference proteome</keyword>
<comment type="subcellular location">
    <subcellularLocation>
        <location evidence="2">Secreted</location>
    </subcellularLocation>
</comment>
<dbReference type="SUPFAM" id="SSF52833">
    <property type="entry name" value="Thioredoxin-like"/>
    <property type="match status" value="1"/>
</dbReference>
<dbReference type="Gene3D" id="3.40.30.10">
    <property type="entry name" value="Glutaredoxin"/>
    <property type="match status" value="1"/>
</dbReference>
<dbReference type="PRINTS" id="PR01011">
    <property type="entry name" value="GLUTPROXDASE"/>
</dbReference>
<keyword evidence="8" id="KW-0732">Signal</keyword>
<name>A0A183CY20_9BILA</name>
<dbReference type="CDD" id="cd00340">
    <property type="entry name" value="GSH_Peroxidase"/>
    <property type="match status" value="1"/>
</dbReference>
<protein>
    <recommendedName>
        <fullName evidence="5 12">Glutathione peroxidase</fullName>
    </recommendedName>
</protein>
<proteinExistence type="inferred from homology"/>
<evidence type="ECO:0000256" key="11">
    <source>
        <dbReference type="PIRSR" id="PIRSR000303-1"/>
    </source>
</evidence>
<evidence type="ECO:0000256" key="3">
    <source>
        <dbReference type="ARBA" id="ARBA00006926"/>
    </source>
</evidence>
<dbReference type="Proteomes" id="UP000271098">
    <property type="component" value="Unassembled WGS sequence"/>
</dbReference>
<keyword evidence="7 12" id="KW-0575">Peroxidase</keyword>
<reference evidence="13 14" key="2">
    <citation type="submission" date="2018-11" db="EMBL/GenBank/DDBJ databases">
        <authorList>
            <consortium name="Pathogen Informatics"/>
        </authorList>
    </citation>
    <scope>NUCLEOTIDE SEQUENCE [LARGE SCALE GENOMIC DNA]</scope>
</reference>
<evidence type="ECO:0000256" key="7">
    <source>
        <dbReference type="ARBA" id="ARBA00022559"/>
    </source>
</evidence>
<evidence type="ECO:0000256" key="1">
    <source>
        <dbReference type="ARBA" id="ARBA00000217"/>
    </source>
</evidence>
<dbReference type="InterPro" id="IPR036249">
    <property type="entry name" value="Thioredoxin-like_sf"/>
</dbReference>
<evidence type="ECO:0000256" key="10">
    <source>
        <dbReference type="ARBA" id="ARBA00023180"/>
    </source>
</evidence>
<keyword evidence="6" id="KW-0964">Secreted</keyword>
<evidence type="ECO:0000256" key="2">
    <source>
        <dbReference type="ARBA" id="ARBA00004613"/>
    </source>
</evidence>
<evidence type="ECO:0000313" key="14">
    <source>
        <dbReference type="Proteomes" id="UP000271098"/>
    </source>
</evidence>
<dbReference type="InterPro" id="IPR029760">
    <property type="entry name" value="GPX_CS"/>
</dbReference>
<dbReference type="InterPro" id="IPR000889">
    <property type="entry name" value="Glutathione_peroxidase"/>
</dbReference>
<dbReference type="PROSITE" id="PS00460">
    <property type="entry name" value="GLUTATHIONE_PEROXID_1"/>
    <property type="match status" value="1"/>
</dbReference>
<dbReference type="FunFam" id="3.40.30.10:FF:000283">
    <property type="entry name" value="Glutathione peroxidase"/>
    <property type="match status" value="1"/>
</dbReference>
<evidence type="ECO:0000256" key="5">
    <source>
        <dbReference type="ARBA" id="ARBA00012310"/>
    </source>
</evidence>
<comment type="similarity">
    <text evidence="3 12">Belongs to the glutathione peroxidase family.</text>
</comment>
<evidence type="ECO:0000313" key="13">
    <source>
        <dbReference type="EMBL" id="VDK29884.1"/>
    </source>
</evidence>
<dbReference type="EMBL" id="UYRT01001621">
    <property type="protein sequence ID" value="VDK29884.1"/>
    <property type="molecule type" value="Genomic_DNA"/>
</dbReference>
<dbReference type="WBParaSite" id="GPUH_0000136301-mRNA-1">
    <property type="protein sequence ID" value="GPUH_0000136301-mRNA-1"/>
    <property type="gene ID" value="GPUH_0000136301"/>
</dbReference>
<comment type="catalytic activity">
    <reaction evidence="1">
        <text>2 glutathione + H2O2 = glutathione disulfide + 2 H2O</text>
        <dbReference type="Rhea" id="RHEA:16833"/>
        <dbReference type="ChEBI" id="CHEBI:15377"/>
        <dbReference type="ChEBI" id="CHEBI:16240"/>
        <dbReference type="ChEBI" id="CHEBI:57925"/>
        <dbReference type="ChEBI" id="CHEBI:58297"/>
        <dbReference type="EC" id="1.11.1.9"/>
    </reaction>
</comment>
<comment type="subunit">
    <text evidence="4">Homotetramer.</text>
</comment>
<evidence type="ECO:0000256" key="12">
    <source>
        <dbReference type="RuleBase" id="RU000499"/>
    </source>
</evidence>
<sequence>MMCAISPKVEDQAQRRTKCELAEHSIYDFQVETLNGSQTNLAQFRDKVVLLINVATYCAYTHQYNDFNPMLEKNSNGSLIILAFPCNQFHLQEPAENHELLNGLKYVRPGHGWEPHHNMHIFGKLEVNGDNNHPLYEFLKEHCPQTVPVIGKRDELMYDPIRVRDITWNFEKFLIDKKGRPRYRFHPTAWVKGTAVQPFIDELENEHD</sequence>
<dbReference type="OrthoDB" id="446890at2759"/>
<reference evidence="15" key="1">
    <citation type="submission" date="2016-06" db="UniProtKB">
        <authorList>
            <consortium name="WormBaseParasite"/>
        </authorList>
    </citation>
    <scope>IDENTIFICATION</scope>
</reference>
<dbReference type="InterPro" id="IPR029759">
    <property type="entry name" value="GPX_AS"/>
</dbReference>
<dbReference type="Pfam" id="PF00255">
    <property type="entry name" value="GSHPx"/>
    <property type="match status" value="1"/>
</dbReference>
<evidence type="ECO:0000256" key="6">
    <source>
        <dbReference type="ARBA" id="ARBA00022525"/>
    </source>
</evidence>
<evidence type="ECO:0000256" key="9">
    <source>
        <dbReference type="ARBA" id="ARBA00023002"/>
    </source>
</evidence>
<evidence type="ECO:0000313" key="15">
    <source>
        <dbReference type="WBParaSite" id="GPUH_0000136301-mRNA-1"/>
    </source>
</evidence>
<evidence type="ECO:0000256" key="8">
    <source>
        <dbReference type="ARBA" id="ARBA00022729"/>
    </source>
</evidence>
<dbReference type="AlphaFoldDB" id="A0A183CY20"/>
<dbReference type="PANTHER" id="PTHR11592:SF88">
    <property type="entry name" value="GLUTATHIONE PEROXIDASE-RELATED"/>
    <property type="match status" value="1"/>
</dbReference>
<accession>A0A183CY20</accession>
<dbReference type="PROSITE" id="PS00763">
    <property type="entry name" value="GLUTATHIONE_PEROXID_2"/>
    <property type="match status" value="1"/>
</dbReference>
<keyword evidence="9 12" id="KW-0560">Oxidoreductase</keyword>
<feature type="active site" evidence="11">
    <location>
        <position position="58"/>
    </location>
</feature>
<evidence type="ECO:0000256" key="4">
    <source>
        <dbReference type="ARBA" id="ARBA00011881"/>
    </source>
</evidence>
<dbReference type="GO" id="GO:0006979">
    <property type="term" value="P:response to oxidative stress"/>
    <property type="evidence" value="ECO:0007669"/>
    <property type="project" value="InterPro"/>
</dbReference>
<keyword evidence="10" id="KW-0325">Glycoprotein</keyword>
<organism evidence="15">
    <name type="scientific">Gongylonema pulchrum</name>
    <dbReference type="NCBI Taxonomy" id="637853"/>
    <lineage>
        <taxon>Eukaryota</taxon>
        <taxon>Metazoa</taxon>
        <taxon>Ecdysozoa</taxon>
        <taxon>Nematoda</taxon>
        <taxon>Chromadorea</taxon>
        <taxon>Rhabditida</taxon>
        <taxon>Spirurina</taxon>
        <taxon>Spiruromorpha</taxon>
        <taxon>Spiruroidea</taxon>
        <taxon>Gongylonematidae</taxon>
        <taxon>Gongylonema</taxon>
    </lineage>
</organism>
<gene>
    <name evidence="13" type="ORF">GPUH_LOCUS1360</name>
</gene>
<dbReference type="GO" id="GO:0005576">
    <property type="term" value="C:extracellular region"/>
    <property type="evidence" value="ECO:0007669"/>
    <property type="project" value="UniProtKB-SubCell"/>
</dbReference>
<dbReference type="PANTHER" id="PTHR11592">
    <property type="entry name" value="GLUTATHIONE PEROXIDASE"/>
    <property type="match status" value="1"/>
</dbReference>
<dbReference type="PROSITE" id="PS51355">
    <property type="entry name" value="GLUTATHIONE_PEROXID_3"/>
    <property type="match status" value="1"/>
</dbReference>
<dbReference type="GO" id="GO:0004602">
    <property type="term" value="F:glutathione peroxidase activity"/>
    <property type="evidence" value="ECO:0007669"/>
    <property type="project" value="UniProtKB-EC"/>
</dbReference>